<keyword evidence="1" id="KW-0560">Oxidoreductase</keyword>
<dbReference type="RefSeq" id="WP_127072594.1">
    <property type="nucleotide sequence ID" value="NZ_BMKB01000002.1"/>
</dbReference>
<dbReference type="SUPFAM" id="SSF50129">
    <property type="entry name" value="GroES-like"/>
    <property type="match status" value="1"/>
</dbReference>
<dbReference type="InterPro" id="IPR050129">
    <property type="entry name" value="Zn_alcohol_dh"/>
</dbReference>
<evidence type="ECO:0000259" key="2">
    <source>
        <dbReference type="Pfam" id="PF00107"/>
    </source>
</evidence>
<evidence type="ECO:0000256" key="1">
    <source>
        <dbReference type="ARBA" id="ARBA00023002"/>
    </source>
</evidence>
<evidence type="ECO:0000259" key="3">
    <source>
        <dbReference type="Pfam" id="PF08240"/>
    </source>
</evidence>
<name>A0A916RAX3_9HYPH</name>
<dbReference type="GO" id="GO:0016491">
    <property type="term" value="F:oxidoreductase activity"/>
    <property type="evidence" value="ECO:0007669"/>
    <property type="project" value="UniProtKB-KW"/>
</dbReference>
<dbReference type="Proteomes" id="UP000596977">
    <property type="component" value="Unassembled WGS sequence"/>
</dbReference>
<dbReference type="Gene3D" id="3.90.180.10">
    <property type="entry name" value="Medium-chain alcohol dehydrogenases, catalytic domain"/>
    <property type="match status" value="1"/>
</dbReference>
<keyword evidence="5" id="KW-1185">Reference proteome</keyword>
<reference evidence="4 5" key="1">
    <citation type="journal article" date="2014" name="Int. J. Syst. Evol. Microbiol.">
        <title>Complete genome sequence of Corynebacterium casei LMG S-19264T (=DSM 44701T), isolated from a smear-ripened cheese.</title>
        <authorList>
            <consortium name="US DOE Joint Genome Institute (JGI-PGF)"/>
            <person name="Walter F."/>
            <person name="Albersmeier A."/>
            <person name="Kalinowski J."/>
            <person name="Ruckert C."/>
        </authorList>
    </citation>
    <scope>NUCLEOTIDE SEQUENCE [LARGE SCALE GENOMIC DNA]</scope>
    <source>
        <strain evidence="4 5">CGMCC 1.15896</strain>
    </source>
</reference>
<evidence type="ECO:0000313" key="5">
    <source>
        <dbReference type="Proteomes" id="UP000596977"/>
    </source>
</evidence>
<dbReference type="OrthoDB" id="9809185at2"/>
<accession>A0A916RAX3</accession>
<proteinExistence type="predicted"/>
<dbReference type="InterPro" id="IPR036291">
    <property type="entry name" value="NAD(P)-bd_dom_sf"/>
</dbReference>
<gene>
    <name evidence="4" type="ORF">GCM10011499_10540</name>
</gene>
<dbReference type="Pfam" id="PF00107">
    <property type="entry name" value="ADH_zinc_N"/>
    <property type="match status" value="1"/>
</dbReference>
<comment type="caution">
    <text evidence="4">The sequence shown here is derived from an EMBL/GenBank/DDBJ whole genome shotgun (WGS) entry which is preliminary data.</text>
</comment>
<protein>
    <submittedName>
        <fullName evidence="4">Alcohol dehydrogenase</fullName>
    </submittedName>
</protein>
<organism evidence="4 5">
    <name type="scientific">Pelagibacterium lentulum</name>
    <dbReference type="NCBI Taxonomy" id="2029865"/>
    <lineage>
        <taxon>Bacteria</taxon>
        <taxon>Pseudomonadati</taxon>
        <taxon>Pseudomonadota</taxon>
        <taxon>Alphaproteobacteria</taxon>
        <taxon>Hyphomicrobiales</taxon>
        <taxon>Devosiaceae</taxon>
        <taxon>Pelagibacterium</taxon>
    </lineage>
</organism>
<sequence>MKTLVCEQPGTLRLEDRAFPQSPGEGWVPVDISHVGICGTDYHIFEGKHPYLQYPRVMGHELSGRVAENAGALSKGDLVIVNPYVACGTCRACLRGKPNCCYNIGVLGVHRDGGMCERIYVPAENLYPAPGLEPYQAAMVEFLAIGAHAVRRSEVEENDRVLVVGVGPIGLGVALFARLRGAQVHLLDSSRKRLEMIAEKFEFDSAMSVDRGADAVMAPTDGEGYDVVFDATGNANAIEAGFAYVAHGGTYVLVSVVTETVTFADPEFHKREMKLVGSRNATREDFETVIATLKAGEIDTKSVHTHSARLDTLANQFNDLLENRDTVIKAIVEVS</sequence>
<dbReference type="CDD" id="cd08261">
    <property type="entry name" value="Zn_ADH7"/>
    <property type="match status" value="1"/>
</dbReference>
<dbReference type="AlphaFoldDB" id="A0A916RAX3"/>
<feature type="domain" description="Alcohol dehydrogenase-like N-terminal" evidence="3">
    <location>
        <begin position="24"/>
        <end position="130"/>
    </location>
</feature>
<dbReference type="Pfam" id="PF08240">
    <property type="entry name" value="ADH_N"/>
    <property type="match status" value="1"/>
</dbReference>
<dbReference type="InterPro" id="IPR011032">
    <property type="entry name" value="GroES-like_sf"/>
</dbReference>
<evidence type="ECO:0000313" key="4">
    <source>
        <dbReference type="EMBL" id="GGA42881.1"/>
    </source>
</evidence>
<dbReference type="PANTHER" id="PTHR43401">
    <property type="entry name" value="L-THREONINE 3-DEHYDROGENASE"/>
    <property type="match status" value="1"/>
</dbReference>
<dbReference type="PANTHER" id="PTHR43401:SF3">
    <property type="entry name" value="L-GALACTONATE-5-DEHYDROGENASE"/>
    <property type="match status" value="1"/>
</dbReference>
<dbReference type="InterPro" id="IPR013149">
    <property type="entry name" value="ADH-like_C"/>
</dbReference>
<dbReference type="InterPro" id="IPR013154">
    <property type="entry name" value="ADH-like_N"/>
</dbReference>
<dbReference type="Gene3D" id="3.40.50.720">
    <property type="entry name" value="NAD(P)-binding Rossmann-like Domain"/>
    <property type="match status" value="1"/>
</dbReference>
<feature type="domain" description="Alcohol dehydrogenase-like C-terminal" evidence="2">
    <location>
        <begin position="168"/>
        <end position="293"/>
    </location>
</feature>
<dbReference type="SUPFAM" id="SSF51735">
    <property type="entry name" value="NAD(P)-binding Rossmann-fold domains"/>
    <property type="match status" value="1"/>
</dbReference>
<dbReference type="EMBL" id="BMKB01000002">
    <property type="protein sequence ID" value="GGA42881.1"/>
    <property type="molecule type" value="Genomic_DNA"/>
</dbReference>